<reference evidence="5" key="1">
    <citation type="submission" date="2018-05" db="EMBL/GenBank/DDBJ databases">
        <title>Zavarzinia sp. HR-AS.</title>
        <authorList>
            <person name="Lee Y."/>
            <person name="Jeon C.O."/>
        </authorList>
    </citation>
    <scope>NUCLEOTIDE SEQUENCE [LARGE SCALE GENOMIC DNA]</scope>
    <source>
        <strain evidence="5">DSM 1231</strain>
    </source>
</reference>
<dbReference type="RefSeq" id="WP_109919265.1">
    <property type="nucleotide sequence ID" value="NZ_QGLF01000001.1"/>
</dbReference>
<dbReference type="InterPro" id="IPR029058">
    <property type="entry name" value="AB_hydrolase_fold"/>
</dbReference>
<dbReference type="Pfam" id="PF07859">
    <property type="entry name" value="Abhydrolase_3"/>
    <property type="match status" value="1"/>
</dbReference>
<dbReference type="PANTHER" id="PTHR48081:SF8">
    <property type="entry name" value="ALPHA_BETA HYDROLASE FOLD-3 DOMAIN-CONTAINING PROTEIN-RELATED"/>
    <property type="match status" value="1"/>
</dbReference>
<dbReference type="EMBL" id="QGLF01000001">
    <property type="protein sequence ID" value="PWR23231.1"/>
    <property type="molecule type" value="Genomic_DNA"/>
</dbReference>
<accession>A0A317E925</accession>
<evidence type="ECO:0000313" key="4">
    <source>
        <dbReference type="EMBL" id="PWR23231.1"/>
    </source>
</evidence>
<proteinExistence type="inferred from homology"/>
<feature type="domain" description="Alpha/beta hydrolase fold-3" evidence="3">
    <location>
        <begin position="115"/>
        <end position="321"/>
    </location>
</feature>
<evidence type="ECO:0000259" key="3">
    <source>
        <dbReference type="Pfam" id="PF07859"/>
    </source>
</evidence>
<name>A0A317E925_9PROT</name>
<keyword evidence="2 4" id="KW-0378">Hydrolase</keyword>
<dbReference type="InterPro" id="IPR050300">
    <property type="entry name" value="GDXG_lipolytic_enzyme"/>
</dbReference>
<evidence type="ECO:0000256" key="2">
    <source>
        <dbReference type="ARBA" id="ARBA00022801"/>
    </source>
</evidence>
<gene>
    <name evidence="4" type="ORF">DKG75_01265</name>
</gene>
<dbReference type="AlphaFoldDB" id="A0A317E925"/>
<sequence>MAVRHSFQRAALKGLFSLPRPLLVRMGGGRPVVRQGRTLDPHLQLMVSLATRQGPLETRPIHHSRHLQRVMATALGGGITAMARIDQRRAPGPHGDIPLRLYVPKGLPRGPAPMLVFFHGGGFVLGDLDSYDPLCTFLADRSRCLVLSVGYRLAPEHRFPAPIEDALAVWRHVVADPGDYGADPERIGVGGDSAGGHLSAVLSQQAKRAGDPLPAYQCLIYPVTDLTRTWPSHDDYGDGFLLDRSTMAWFKDQFLHPDTDLSDPRISPLQAESLAGLPPATVILAGFDPLKDEGRAYADALGAAGVPVSVLAFETLIHGFASMPGISRGAKRALGEVADAVRTDFVRA</sequence>
<dbReference type="GO" id="GO:0016787">
    <property type="term" value="F:hydrolase activity"/>
    <property type="evidence" value="ECO:0007669"/>
    <property type="project" value="UniProtKB-KW"/>
</dbReference>
<keyword evidence="5" id="KW-1185">Reference proteome</keyword>
<organism evidence="4 5">
    <name type="scientific">Zavarzinia compransoris</name>
    <dbReference type="NCBI Taxonomy" id="1264899"/>
    <lineage>
        <taxon>Bacteria</taxon>
        <taxon>Pseudomonadati</taxon>
        <taxon>Pseudomonadota</taxon>
        <taxon>Alphaproteobacteria</taxon>
        <taxon>Rhodospirillales</taxon>
        <taxon>Zavarziniaceae</taxon>
        <taxon>Zavarzinia</taxon>
    </lineage>
</organism>
<dbReference type="Proteomes" id="UP000246077">
    <property type="component" value="Unassembled WGS sequence"/>
</dbReference>
<protein>
    <submittedName>
        <fullName evidence="4">Alpha/beta hydrolase</fullName>
    </submittedName>
</protein>
<dbReference type="OrthoDB" id="9806180at2"/>
<dbReference type="Gene3D" id="3.40.50.1820">
    <property type="entry name" value="alpha/beta hydrolase"/>
    <property type="match status" value="1"/>
</dbReference>
<evidence type="ECO:0000313" key="5">
    <source>
        <dbReference type="Proteomes" id="UP000246077"/>
    </source>
</evidence>
<dbReference type="InterPro" id="IPR013094">
    <property type="entry name" value="AB_hydrolase_3"/>
</dbReference>
<dbReference type="SUPFAM" id="SSF53474">
    <property type="entry name" value="alpha/beta-Hydrolases"/>
    <property type="match status" value="1"/>
</dbReference>
<comment type="caution">
    <text evidence="4">The sequence shown here is derived from an EMBL/GenBank/DDBJ whole genome shotgun (WGS) entry which is preliminary data.</text>
</comment>
<dbReference type="FunFam" id="3.40.50.1820:FF:000089">
    <property type="entry name" value="Alpha/beta hydrolase"/>
    <property type="match status" value="1"/>
</dbReference>
<evidence type="ECO:0000256" key="1">
    <source>
        <dbReference type="ARBA" id="ARBA00010515"/>
    </source>
</evidence>
<dbReference type="PANTHER" id="PTHR48081">
    <property type="entry name" value="AB HYDROLASE SUPERFAMILY PROTEIN C4A8.06C"/>
    <property type="match status" value="1"/>
</dbReference>
<comment type="similarity">
    <text evidence="1">Belongs to the 'GDXG' lipolytic enzyme family.</text>
</comment>